<keyword evidence="3" id="KW-1185">Reference proteome</keyword>
<evidence type="ECO:0000313" key="3">
    <source>
        <dbReference type="Proteomes" id="UP000661607"/>
    </source>
</evidence>
<protein>
    <recommendedName>
        <fullName evidence="1">CHRD domain-containing protein</fullName>
    </recommendedName>
</protein>
<reference evidence="2 3" key="1">
    <citation type="submission" date="2020-10" db="EMBL/GenBank/DDBJ databases">
        <title>Sequencing the genomes of 1000 actinobacteria strains.</title>
        <authorList>
            <person name="Klenk H.-P."/>
        </authorList>
    </citation>
    <scope>NUCLEOTIDE SEQUENCE [LARGE SCALE GENOMIC DNA]</scope>
    <source>
        <strain evidence="2 3">DSM 43748</strain>
    </source>
</reference>
<accession>A0ABR9KKM7</accession>
<evidence type="ECO:0000313" key="2">
    <source>
        <dbReference type="EMBL" id="MBE1562107.1"/>
    </source>
</evidence>
<organism evidence="2 3">
    <name type="scientific">Nonomuraea africana</name>
    <dbReference type="NCBI Taxonomy" id="46171"/>
    <lineage>
        <taxon>Bacteria</taxon>
        <taxon>Bacillati</taxon>
        <taxon>Actinomycetota</taxon>
        <taxon>Actinomycetes</taxon>
        <taxon>Streptosporangiales</taxon>
        <taxon>Streptosporangiaceae</taxon>
        <taxon>Nonomuraea</taxon>
    </lineage>
</organism>
<dbReference type="RefSeq" id="WP_192776906.1">
    <property type="nucleotide sequence ID" value="NZ_BAAASY010000034.1"/>
</dbReference>
<feature type="domain" description="CHRD" evidence="1">
    <location>
        <begin position="78"/>
        <end position="116"/>
    </location>
</feature>
<comment type="caution">
    <text evidence="2">The sequence shown here is derived from an EMBL/GenBank/DDBJ whole genome shotgun (WGS) entry which is preliminary data.</text>
</comment>
<dbReference type="Proteomes" id="UP000661607">
    <property type="component" value="Unassembled WGS sequence"/>
</dbReference>
<evidence type="ECO:0000259" key="1">
    <source>
        <dbReference type="Pfam" id="PF07452"/>
    </source>
</evidence>
<dbReference type="InterPro" id="IPR010895">
    <property type="entry name" value="CHRD"/>
</dbReference>
<dbReference type="EMBL" id="JADBEF010000001">
    <property type="protein sequence ID" value="MBE1562107.1"/>
    <property type="molecule type" value="Genomic_DNA"/>
</dbReference>
<sequence>MSTFYPFATRSKSEAGRGFGAQARTREHRDAAVLLADQELDFRAAEDDAFDALVGEIDDDLAVFAAPGGLPAGVTGAAGSATASPSVAKGIERNPKNWYTKLHTATFPDGAVRGQLSKGGW</sequence>
<gene>
    <name evidence="2" type="ORF">H4W81_004886</name>
</gene>
<name>A0ABR9KKM7_9ACTN</name>
<dbReference type="Pfam" id="PF07452">
    <property type="entry name" value="CHRD"/>
    <property type="match status" value="1"/>
</dbReference>
<proteinExistence type="predicted"/>